<organism evidence="1 2">
    <name type="scientific">Brassica cretica</name>
    <name type="common">Mustard</name>
    <dbReference type="NCBI Taxonomy" id="69181"/>
    <lineage>
        <taxon>Eukaryota</taxon>
        <taxon>Viridiplantae</taxon>
        <taxon>Streptophyta</taxon>
        <taxon>Embryophyta</taxon>
        <taxon>Tracheophyta</taxon>
        <taxon>Spermatophyta</taxon>
        <taxon>Magnoliopsida</taxon>
        <taxon>eudicotyledons</taxon>
        <taxon>Gunneridae</taxon>
        <taxon>Pentapetalae</taxon>
        <taxon>rosids</taxon>
        <taxon>malvids</taxon>
        <taxon>Brassicales</taxon>
        <taxon>Brassicaceae</taxon>
        <taxon>Brassiceae</taxon>
        <taxon>Brassica</taxon>
    </lineage>
</organism>
<dbReference type="AlphaFoldDB" id="A0A8S9HD29"/>
<dbReference type="Proteomes" id="UP000712281">
    <property type="component" value="Unassembled WGS sequence"/>
</dbReference>
<proteinExistence type="predicted"/>
<gene>
    <name evidence="1" type="ORF">F2Q68_00018437</name>
</gene>
<reference evidence="1" key="1">
    <citation type="submission" date="2019-12" db="EMBL/GenBank/DDBJ databases">
        <title>Genome sequencing and annotation of Brassica cretica.</title>
        <authorList>
            <person name="Studholme D.J."/>
            <person name="Sarris P.F."/>
        </authorList>
    </citation>
    <scope>NUCLEOTIDE SEQUENCE</scope>
    <source>
        <strain evidence="1">PFS-001/15</strain>
        <tissue evidence="1">Leaf</tissue>
    </source>
</reference>
<dbReference type="EMBL" id="QGKW02001940">
    <property type="protein sequence ID" value="KAF2557121.1"/>
    <property type="molecule type" value="Genomic_DNA"/>
</dbReference>
<sequence>MLGKRKKSEDDSEPANLLVKRKLKDDLETKEKHKEEVVVKKKTILVRALPKDAGVADIIDFFKDVGQVALQKIKSLHSPHIFAQIFPYVYIISRYCKDHKVWNKDSILREEDETPPPNFVEIENECVVSSRLWYDLVFQLNESIDIWRLGLREEYM</sequence>
<evidence type="ECO:0000313" key="1">
    <source>
        <dbReference type="EMBL" id="KAF2557121.1"/>
    </source>
</evidence>
<name>A0A8S9HD29_BRACR</name>
<evidence type="ECO:0000313" key="2">
    <source>
        <dbReference type="Proteomes" id="UP000712281"/>
    </source>
</evidence>
<comment type="caution">
    <text evidence="1">The sequence shown here is derived from an EMBL/GenBank/DDBJ whole genome shotgun (WGS) entry which is preliminary data.</text>
</comment>
<evidence type="ECO:0008006" key="3">
    <source>
        <dbReference type="Google" id="ProtNLM"/>
    </source>
</evidence>
<protein>
    <recommendedName>
        <fullName evidence="3">RRM domain-containing protein</fullName>
    </recommendedName>
</protein>
<accession>A0A8S9HD29</accession>